<feature type="compositionally biased region" description="Basic and acidic residues" evidence="1">
    <location>
        <begin position="1"/>
        <end position="13"/>
    </location>
</feature>
<reference evidence="2" key="1">
    <citation type="journal article" date="2023" name="Plant J.">
        <title>The genome of the king protea, Protea cynaroides.</title>
        <authorList>
            <person name="Chang J."/>
            <person name="Duong T.A."/>
            <person name="Schoeman C."/>
            <person name="Ma X."/>
            <person name="Roodt D."/>
            <person name="Barker N."/>
            <person name="Li Z."/>
            <person name="Van de Peer Y."/>
            <person name="Mizrachi E."/>
        </authorList>
    </citation>
    <scope>NUCLEOTIDE SEQUENCE</scope>
    <source>
        <tissue evidence="2">Young leaves</tissue>
    </source>
</reference>
<evidence type="ECO:0000313" key="2">
    <source>
        <dbReference type="EMBL" id="KAJ4969877.1"/>
    </source>
</evidence>
<evidence type="ECO:0000313" key="3">
    <source>
        <dbReference type="Proteomes" id="UP001141806"/>
    </source>
</evidence>
<name>A0A9Q0KG35_9MAGN</name>
<feature type="region of interest" description="Disordered" evidence="1">
    <location>
        <begin position="81"/>
        <end position="105"/>
    </location>
</feature>
<dbReference type="EMBL" id="JAMYWD010000005">
    <property type="protein sequence ID" value="KAJ4969877.1"/>
    <property type="molecule type" value="Genomic_DNA"/>
</dbReference>
<keyword evidence="3" id="KW-1185">Reference proteome</keyword>
<dbReference type="Proteomes" id="UP001141806">
    <property type="component" value="Unassembled WGS sequence"/>
</dbReference>
<accession>A0A9Q0KG35</accession>
<protein>
    <submittedName>
        <fullName evidence="2">Uncharacterized protein</fullName>
    </submittedName>
</protein>
<evidence type="ECO:0000256" key="1">
    <source>
        <dbReference type="SAM" id="MobiDB-lite"/>
    </source>
</evidence>
<organism evidence="2 3">
    <name type="scientific">Protea cynaroides</name>
    <dbReference type="NCBI Taxonomy" id="273540"/>
    <lineage>
        <taxon>Eukaryota</taxon>
        <taxon>Viridiplantae</taxon>
        <taxon>Streptophyta</taxon>
        <taxon>Embryophyta</taxon>
        <taxon>Tracheophyta</taxon>
        <taxon>Spermatophyta</taxon>
        <taxon>Magnoliopsida</taxon>
        <taxon>Proteales</taxon>
        <taxon>Proteaceae</taxon>
        <taxon>Protea</taxon>
    </lineage>
</organism>
<dbReference type="AlphaFoldDB" id="A0A9Q0KG35"/>
<proteinExistence type="predicted"/>
<sequence length="105" mass="12153">MDSLERTTEEGDSVHNTASTLGHKKHIKSWSWVFFYDRQQLLPHFQNKKEGSWKRSWDEVVMGICNHVASMSNLVSTIIRNEKGTESSSQGMKQSARKRIVEEKD</sequence>
<gene>
    <name evidence="2" type="ORF">NE237_002976</name>
</gene>
<feature type="region of interest" description="Disordered" evidence="1">
    <location>
        <begin position="1"/>
        <end position="21"/>
    </location>
</feature>
<comment type="caution">
    <text evidence="2">The sequence shown here is derived from an EMBL/GenBank/DDBJ whole genome shotgun (WGS) entry which is preliminary data.</text>
</comment>